<dbReference type="HOGENOM" id="CLU_1777063_0_0_1"/>
<keyword evidence="3" id="KW-1185">Reference proteome</keyword>
<gene>
    <name evidence="2" type="ORF">M438DRAFT_30432</name>
</gene>
<evidence type="ECO:0000313" key="3">
    <source>
        <dbReference type="Proteomes" id="UP000030706"/>
    </source>
</evidence>
<keyword evidence="1" id="KW-0812">Transmembrane</keyword>
<dbReference type="EMBL" id="KL584984">
    <property type="protein sequence ID" value="KEQ83304.1"/>
    <property type="molecule type" value="Genomic_DNA"/>
</dbReference>
<accession>A0A074XHW9</accession>
<keyword evidence="1" id="KW-0472">Membrane</keyword>
<proteinExistence type="predicted"/>
<evidence type="ECO:0000313" key="2">
    <source>
        <dbReference type="EMBL" id="KEQ83304.1"/>
    </source>
</evidence>
<keyword evidence="1" id="KW-1133">Transmembrane helix</keyword>
<sequence length="146" mass="16162">MITTHTRSNSAIHPNPLHYPYIPCHLIPSQATPSPLYRQAGWPSGYPRQLVFGDPLRNCPQVIGSIHGIIGRRFWTKSLDTPQLELKRKSFGVGFPPSLGGCLFCTLLVRGKICASISRLLMACGVVLVFDVWIRAHTFASLDLGH</sequence>
<reference evidence="2 3" key="1">
    <citation type="journal article" date="2014" name="BMC Genomics">
        <title>Genome sequencing of four Aureobasidium pullulans varieties: biotechnological potential, stress tolerance, and description of new species.</title>
        <authorList>
            <person name="Gostin Ar C."/>
            <person name="Ohm R.A."/>
            <person name="Kogej T."/>
            <person name="Sonjak S."/>
            <person name="Turk M."/>
            <person name="Zajc J."/>
            <person name="Zalar P."/>
            <person name="Grube M."/>
            <person name="Sun H."/>
            <person name="Han J."/>
            <person name="Sharma A."/>
            <person name="Chiniquy J."/>
            <person name="Ngan C.Y."/>
            <person name="Lipzen A."/>
            <person name="Barry K."/>
            <person name="Grigoriev I.V."/>
            <person name="Gunde-Cimerman N."/>
        </authorList>
    </citation>
    <scope>NUCLEOTIDE SEQUENCE [LARGE SCALE GENOMIC DNA]</scope>
    <source>
        <strain evidence="2 3">EXF-150</strain>
    </source>
</reference>
<dbReference type="Proteomes" id="UP000030706">
    <property type="component" value="Unassembled WGS sequence"/>
</dbReference>
<dbReference type="RefSeq" id="XP_029759491.1">
    <property type="nucleotide sequence ID" value="XM_029902184.1"/>
</dbReference>
<evidence type="ECO:0000256" key="1">
    <source>
        <dbReference type="SAM" id="Phobius"/>
    </source>
</evidence>
<organism evidence="2 3">
    <name type="scientific">Aureobasidium pullulans EXF-150</name>
    <dbReference type="NCBI Taxonomy" id="1043002"/>
    <lineage>
        <taxon>Eukaryota</taxon>
        <taxon>Fungi</taxon>
        <taxon>Dikarya</taxon>
        <taxon>Ascomycota</taxon>
        <taxon>Pezizomycotina</taxon>
        <taxon>Dothideomycetes</taxon>
        <taxon>Dothideomycetidae</taxon>
        <taxon>Dothideales</taxon>
        <taxon>Saccotheciaceae</taxon>
        <taxon>Aureobasidium</taxon>
    </lineage>
</organism>
<name>A0A074XHW9_AURPU</name>
<dbReference type="AlphaFoldDB" id="A0A074XHW9"/>
<feature type="transmembrane region" description="Helical" evidence="1">
    <location>
        <begin position="120"/>
        <end position="140"/>
    </location>
</feature>
<dbReference type="GeneID" id="40744490"/>
<protein>
    <submittedName>
        <fullName evidence="2">Uncharacterized protein</fullName>
    </submittedName>
</protein>